<dbReference type="AlphaFoldDB" id="A0A6S7J5R4"/>
<accession>A0A6S7J5R4</accession>
<keyword evidence="2" id="KW-1185">Reference proteome</keyword>
<sequence>MDLSLFLAICRECRGKHDEKMSKEGEWVRLNADTESVNDITDKLEMTSLSPCLSGTIFPSTSFASPDATDMWTPSNATLLSYSSSSCEDQSTPSTTDVYNESMSHLASLTSFKEISPLSFRLTSSWDETTQSEKEACIEKASEACQVICEVIAPNAGEELFQAMNSTSDIHVSEELAALMTAYKNAIQHES</sequence>
<organism evidence="1 2">
    <name type="scientific">Paramuricea clavata</name>
    <name type="common">Red gorgonian</name>
    <name type="synonym">Violescent sea-whip</name>
    <dbReference type="NCBI Taxonomy" id="317549"/>
    <lineage>
        <taxon>Eukaryota</taxon>
        <taxon>Metazoa</taxon>
        <taxon>Cnidaria</taxon>
        <taxon>Anthozoa</taxon>
        <taxon>Octocorallia</taxon>
        <taxon>Malacalcyonacea</taxon>
        <taxon>Plexauridae</taxon>
        <taxon>Paramuricea</taxon>
    </lineage>
</organism>
<dbReference type="OrthoDB" id="6013185at2759"/>
<reference evidence="1" key="1">
    <citation type="submission" date="2020-04" db="EMBL/GenBank/DDBJ databases">
        <authorList>
            <person name="Alioto T."/>
            <person name="Alioto T."/>
            <person name="Gomez Garrido J."/>
        </authorList>
    </citation>
    <scope>NUCLEOTIDE SEQUENCE</scope>
    <source>
        <strain evidence="1">A484AB</strain>
    </source>
</reference>
<evidence type="ECO:0000313" key="2">
    <source>
        <dbReference type="Proteomes" id="UP001152795"/>
    </source>
</evidence>
<dbReference type="Proteomes" id="UP001152795">
    <property type="component" value="Unassembled WGS sequence"/>
</dbReference>
<gene>
    <name evidence="1" type="ORF">PACLA_8A023573</name>
</gene>
<protein>
    <submittedName>
        <fullName evidence="1">Uncharacterized protein</fullName>
    </submittedName>
</protein>
<evidence type="ECO:0000313" key="1">
    <source>
        <dbReference type="EMBL" id="CAB4025324.1"/>
    </source>
</evidence>
<name>A0A6S7J5R4_PARCT</name>
<dbReference type="EMBL" id="CACRXK020013543">
    <property type="protein sequence ID" value="CAB4025324.1"/>
    <property type="molecule type" value="Genomic_DNA"/>
</dbReference>
<comment type="caution">
    <text evidence="1">The sequence shown here is derived from an EMBL/GenBank/DDBJ whole genome shotgun (WGS) entry which is preliminary data.</text>
</comment>
<proteinExistence type="predicted"/>